<feature type="compositionally biased region" description="Basic and acidic residues" evidence="5">
    <location>
        <begin position="47"/>
        <end position="57"/>
    </location>
</feature>
<dbReference type="PANTHER" id="PTHR11086">
    <property type="entry name" value="DEOXYCYTIDYLATE DEAMINASE-RELATED"/>
    <property type="match status" value="1"/>
</dbReference>
<dbReference type="PROSITE" id="PS51747">
    <property type="entry name" value="CYT_DCMP_DEAMINASES_2"/>
    <property type="match status" value="2"/>
</dbReference>
<sequence>MQEVEDKMGCECKKIIAEMENLLKANIKKDKEDKFIKLKKELHEAKKLKKDAHEKQQHLSSTMKDSEKVKADIEKIQKEAKDFKIKRRQQWDEYYMNIACLAALRSKDPSTPVGSCIADTKSYQIVGIGYSSMPYVKGGHNDKIFPWKGQSANTTLYFKREISTEMALDDTNKTKMELDIKTVTAPDIKTETEPKNRTETVPDIETEDKPGIETEMVPDTETETEPEIETEVVPDIKKDKNLKYPFVVHAAVNAITNRTRDKLDDCTIYTTLYPDEGCARAIQVAGIKEVVYCMYTRKPDRKSESDMKRSENFFIANKIEIRELKTSNETEPEKKIKERIEQAKMLHEGPAEKLPNEAYTKAITWEEFFMGIAILSTKKPGQYDRKAELAVGACIVSPCKQVMAVGYSGYPEDMELGEIEQKDHKEYLNHAEYKAIIGGPLVRGCTLYVTSYPCDTCARLIVQSGITEVVYDKDKGYPNSKEILRQCLEVKSNIRKCNPESKNFTDSLYK</sequence>
<evidence type="ECO:0000313" key="8">
    <source>
        <dbReference type="Proteomes" id="UP000007879"/>
    </source>
</evidence>
<dbReference type="InterPro" id="IPR016193">
    <property type="entry name" value="Cytidine_deaminase-like"/>
</dbReference>
<evidence type="ECO:0000256" key="2">
    <source>
        <dbReference type="ARBA" id="ARBA00022801"/>
    </source>
</evidence>
<dbReference type="GeneID" id="109582630"/>
<accession>A0AAN0J7M8</accession>
<evidence type="ECO:0000256" key="4">
    <source>
        <dbReference type="ARBA" id="ARBA00041763"/>
    </source>
</evidence>
<dbReference type="InterPro" id="IPR015517">
    <property type="entry name" value="dCMP_deaminase-rel"/>
</dbReference>
<name>A0AAN0J7M8_AMPQE</name>
<dbReference type="Pfam" id="PF00383">
    <property type="entry name" value="dCMP_cyt_deam_1"/>
    <property type="match status" value="2"/>
</dbReference>
<evidence type="ECO:0000256" key="5">
    <source>
        <dbReference type="SAM" id="MobiDB-lite"/>
    </source>
</evidence>
<dbReference type="EnsemblMetazoa" id="XM_019997470.1">
    <property type="protein sequence ID" value="XP_019853029.1"/>
    <property type="gene ID" value="LOC109582630"/>
</dbReference>
<dbReference type="EC" id="3.5.4.12" evidence="3"/>
<feature type="domain" description="CMP/dCMP-type deaminase" evidence="6">
    <location>
        <begin position="90"/>
        <end position="305"/>
    </location>
</feature>
<organism evidence="7 8">
    <name type="scientific">Amphimedon queenslandica</name>
    <name type="common">Sponge</name>
    <dbReference type="NCBI Taxonomy" id="400682"/>
    <lineage>
        <taxon>Eukaryota</taxon>
        <taxon>Metazoa</taxon>
        <taxon>Porifera</taxon>
        <taxon>Demospongiae</taxon>
        <taxon>Heteroscleromorpha</taxon>
        <taxon>Haplosclerida</taxon>
        <taxon>Niphatidae</taxon>
        <taxon>Amphimedon</taxon>
    </lineage>
</organism>
<dbReference type="AlphaFoldDB" id="A0AAN0J7M8"/>
<keyword evidence="1" id="KW-0545">Nucleotide biosynthesis</keyword>
<evidence type="ECO:0000259" key="6">
    <source>
        <dbReference type="PROSITE" id="PS51747"/>
    </source>
</evidence>
<dbReference type="GO" id="GO:0004132">
    <property type="term" value="F:dCMP deaminase activity"/>
    <property type="evidence" value="ECO:0007669"/>
    <property type="project" value="TreeGrafter"/>
</dbReference>
<dbReference type="GO" id="GO:0005737">
    <property type="term" value="C:cytoplasm"/>
    <property type="evidence" value="ECO:0007669"/>
    <property type="project" value="TreeGrafter"/>
</dbReference>
<dbReference type="Proteomes" id="UP000007879">
    <property type="component" value="Unassembled WGS sequence"/>
</dbReference>
<dbReference type="InterPro" id="IPR002125">
    <property type="entry name" value="CMP_dCMP_dom"/>
</dbReference>
<reference evidence="8" key="1">
    <citation type="journal article" date="2010" name="Nature">
        <title>The Amphimedon queenslandica genome and the evolution of animal complexity.</title>
        <authorList>
            <person name="Srivastava M."/>
            <person name="Simakov O."/>
            <person name="Chapman J."/>
            <person name="Fahey B."/>
            <person name="Gauthier M.E."/>
            <person name="Mitros T."/>
            <person name="Richards G.S."/>
            <person name="Conaco C."/>
            <person name="Dacre M."/>
            <person name="Hellsten U."/>
            <person name="Larroux C."/>
            <person name="Putnam N.H."/>
            <person name="Stanke M."/>
            <person name="Adamska M."/>
            <person name="Darling A."/>
            <person name="Degnan S.M."/>
            <person name="Oakley T.H."/>
            <person name="Plachetzki D.C."/>
            <person name="Zhai Y."/>
            <person name="Adamski M."/>
            <person name="Calcino A."/>
            <person name="Cummins S.F."/>
            <person name="Goodstein D.M."/>
            <person name="Harris C."/>
            <person name="Jackson D.J."/>
            <person name="Leys S.P."/>
            <person name="Shu S."/>
            <person name="Woodcroft B.J."/>
            <person name="Vervoort M."/>
            <person name="Kosik K.S."/>
            <person name="Manning G."/>
            <person name="Degnan B.M."/>
            <person name="Rokhsar D.S."/>
        </authorList>
    </citation>
    <scope>NUCLEOTIDE SEQUENCE [LARGE SCALE GENOMIC DNA]</scope>
</reference>
<evidence type="ECO:0000256" key="1">
    <source>
        <dbReference type="ARBA" id="ARBA00022727"/>
    </source>
</evidence>
<feature type="region of interest" description="Disordered" evidence="5">
    <location>
        <begin position="47"/>
        <end position="66"/>
    </location>
</feature>
<dbReference type="PANTHER" id="PTHR11086:SF18">
    <property type="entry name" value="DEOXYCYTIDYLATE DEAMINASE"/>
    <property type="match status" value="1"/>
</dbReference>
<dbReference type="Gene3D" id="3.40.140.10">
    <property type="entry name" value="Cytidine Deaminase, domain 2"/>
    <property type="match status" value="2"/>
</dbReference>
<evidence type="ECO:0000313" key="7">
    <source>
        <dbReference type="EnsemblMetazoa" id="XP_019853029.1"/>
    </source>
</evidence>
<feature type="domain" description="CMP/dCMP-type deaminase" evidence="6">
    <location>
        <begin position="364"/>
        <end position="487"/>
    </location>
</feature>
<dbReference type="RefSeq" id="XP_019853029.1">
    <property type="nucleotide sequence ID" value="XM_019997470.1"/>
</dbReference>
<proteinExistence type="predicted"/>
<evidence type="ECO:0000256" key="3">
    <source>
        <dbReference type="ARBA" id="ARBA00038938"/>
    </source>
</evidence>
<reference evidence="7" key="2">
    <citation type="submission" date="2024-06" db="UniProtKB">
        <authorList>
            <consortium name="EnsemblMetazoa"/>
        </authorList>
    </citation>
    <scope>IDENTIFICATION</scope>
</reference>
<protein>
    <recommendedName>
        <fullName evidence="4">dCMP deaminase</fullName>
        <ecNumber evidence="3">3.5.4.12</ecNumber>
    </recommendedName>
    <alternativeName>
        <fullName evidence="4">dCMP deaminase</fullName>
    </alternativeName>
</protein>
<keyword evidence="8" id="KW-1185">Reference proteome</keyword>
<keyword evidence="2" id="KW-0378">Hydrolase</keyword>
<dbReference type="KEGG" id="aqu:109582630"/>
<dbReference type="SUPFAM" id="SSF53927">
    <property type="entry name" value="Cytidine deaminase-like"/>
    <property type="match status" value="2"/>
</dbReference>